<keyword evidence="4" id="KW-1185">Reference proteome</keyword>
<protein>
    <submittedName>
        <fullName evidence="3">Uncharacterized protein</fullName>
    </submittedName>
</protein>
<proteinExistence type="predicted"/>
<feature type="transmembrane region" description="Helical" evidence="2">
    <location>
        <begin position="426"/>
        <end position="448"/>
    </location>
</feature>
<sequence length="491" mass="55291">MLHRGYLKLELHHSSRTPPVQFKARRSAADWPQQHRFRLLCRLRLENNLLLMASTSCFNRGCLLSAAFRPTVIGFLTLQMSRPPPLQLQFDNMLPGVVRPRLHVKSLILRLYQCNWRRLVICLSLMNGLRFFLSYATEALDDLRVDIAQHNSQLASVSRILAMLYIASCGIELFGAASAFLENRAFILTYAYLAFLSAIFSAGAGVVSTAAYFTFADEVMRECVALATAGQLGSKSLFRDDPWSNIASSSDEALTRALIDIPFSLQTHFLFQNVSTSGPLSPSPKWSPLRSSTSCRPPSTASSHTFTTARRSTPRTPQASPPASLPCRCSRTAIIPCGRMTRPGIRTRGLFKPNDVRHCPRALIIPRTAPLRWPAARPCRLGRQASVSGPTIRTRDTVSPLARKAIRSCDATRPCYRTSLRLRISLPAYLLVASWVFFWRTEFFVIAFHERHCMSGSQMAWINKQRPIGKASFRSLRYVRQYCVLRSRVYA</sequence>
<evidence type="ECO:0000256" key="2">
    <source>
        <dbReference type="SAM" id="Phobius"/>
    </source>
</evidence>
<comment type="caution">
    <text evidence="3">The sequence shown here is derived from an EMBL/GenBank/DDBJ whole genome shotgun (WGS) entry which is preliminary data.</text>
</comment>
<feature type="region of interest" description="Disordered" evidence="1">
    <location>
        <begin position="277"/>
        <end position="325"/>
    </location>
</feature>
<reference evidence="3" key="1">
    <citation type="submission" date="2023-03" db="EMBL/GenBank/DDBJ databases">
        <title>Massive genome expansion in bonnet fungi (Mycena s.s.) driven by repeated elements and novel gene families across ecological guilds.</title>
        <authorList>
            <consortium name="Lawrence Berkeley National Laboratory"/>
            <person name="Harder C.B."/>
            <person name="Miyauchi S."/>
            <person name="Viragh M."/>
            <person name="Kuo A."/>
            <person name="Thoen E."/>
            <person name="Andreopoulos B."/>
            <person name="Lu D."/>
            <person name="Skrede I."/>
            <person name="Drula E."/>
            <person name="Henrissat B."/>
            <person name="Morin E."/>
            <person name="Kohler A."/>
            <person name="Barry K."/>
            <person name="LaButti K."/>
            <person name="Morin E."/>
            <person name="Salamov A."/>
            <person name="Lipzen A."/>
            <person name="Mereny Z."/>
            <person name="Hegedus B."/>
            <person name="Baldrian P."/>
            <person name="Stursova M."/>
            <person name="Weitz H."/>
            <person name="Taylor A."/>
            <person name="Grigoriev I.V."/>
            <person name="Nagy L.G."/>
            <person name="Martin F."/>
            <person name="Kauserud H."/>
        </authorList>
    </citation>
    <scope>NUCLEOTIDE SEQUENCE</scope>
    <source>
        <strain evidence="3">CBHHK173m</strain>
    </source>
</reference>
<evidence type="ECO:0000313" key="4">
    <source>
        <dbReference type="Proteomes" id="UP001222325"/>
    </source>
</evidence>
<evidence type="ECO:0000256" key="1">
    <source>
        <dbReference type="SAM" id="MobiDB-lite"/>
    </source>
</evidence>
<dbReference type="Proteomes" id="UP001222325">
    <property type="component" value="Unassembled WGS sequence"/>
</dbReference>
<feature type="transmembrane region" description="Helical" evidence="2">
    <location>
        <begin position="160"/>
        <end position="181"/>
    </location>
</feature>
<dbReference type="AlphaFoldDB" id="A0AAD6U472"/>
<feature type="compositionally biased region" description="Polar residues" evidence="1">
    <location>
        <begin position="289"/>
        <end position="318"/>
    </location>
</feature>
<organism evidence="3 4">
    <name type="scientific">Mycena belliarum</name>
    <dbReference type="NCBI Taxonomy" id="1033014"/>
    <lineage>
        <taxon>Eukaryota</taxon>
        <taxon>Fungi</taxon>
        <taxon>Dikarya</taxon>
        <taxon>Basidiomycota</taxon>
        <taxon>Agaricomycotina</taxon>
        <taxon>Agaricomycetes</taxon>
        <taxon>Agaricomycetidae</taxon>
        <taxon>Agaricales</taxon>
        <taxon>Marasmiineae</taxon>
        <taxon>Mycenaceae</taxon>
        <taxon>Mycena</taxon>
    </lineage>
</organism>
<keyword evidence="2" id="KW-1133">Transmembrane helix</keyword>
<accession>A0AAD6U472</accession>
<name>A0AAD6U472_9AGAR</name>
<feature type="transmembrane region" description="Helical" evidence="2">
    <location>
        <begin position="187"/>
        <end position="213"/>
    </location>
</feature>
<keyword evidence="2" id="KW-0812">Transmembrane</keyword>
<gene>
    <name evidence="3" type="ORF">B0H15DRAFT_849960</name>
</gene>
<evidence type="ECO:0000313" key="3">
    <source>
        <dbReference type="EMBL" id="KAJ7084065.1"/>
    </source>
</evidence>
<dbReference type="EMBL" id="JARJCN010000039">
    <property type="protein sequence ID" value="KAJ7084065.1"/>
    <property type="molecule type" value="Genomic_DNA"/>
</dbReference>
<keyword evidence="2" id="KW-0472">Membrane</keyword>